<evidence type="ECO:0000313" key="3">
    <source>
        <dbReference type="Proteomes" id="UP000321504"/>
    </source>
</evidence>
<evidence type="ECO:0000256" key="1">
    <source>
        <dbReference type="SAM" id="SignalP"/>
    </source>
</evidence>
<reference evidence="2 3" key="1">
    <citation type="submission" date="2019-08" db="EMBL/GenBank/DDBJ databases">
        <title>Emerging of two pre-pandemic pathogenic O4:KUT lineages of Vibrio parahaemolyticus in coastal eastern China.</title>
        <authorList>
            <person name="Yu H."/>
        </authorList>
    </citation>
    <scope>NUCLEOTIDE SEQUENCE [LARGE SCALE GENOMIC DNA]</scope>
    <source>
        <strain evidence="2 3">HZ17-383</strain>
    </source>
</reference>
<gene>
    <name evidence="2" type="ORF">FVP01_11760</name>
</gene>
<name>A0A7H5CWD1_VIBPH</name>
<feature type="signal peptide" evidence="1">
    <location>
        <begin position="1"/>
        <end position="17"/>
    </location>
</feature>
<sequence length="237" mass="26771">MKSLLILLGLSSSSLLAKPILIEPFYSPYNNSDRFFVEKVIFLTQDNVRAAYGAEWYFEFPLKSPSGEVSVAKSCAELEQKGKKKFSAKMDSEYSALMATKVLCESWKVMGALKPSNTSYISDSIISERLPDISPSELSFIISDEQLRKSKEAHRWADMDRITSFERLNDFQAVFYDNSDGYQKVTLLATGDYNDDGLEDVILLKENSVLSGSYGSTHGYVLSRLHENGSYELIKEW</sequence>
<feature type="chain" id="PRO_5041140539" description="ATPase" evidence="1">
    <location>
        <begin position="18"/>
        <end position="237"/>
    </location>
</feature>
<dbReference type="Proteomes" id="UP000321504">
    <property type="component" value="Unassembled WGS sequence"/>
</dbReference>
<comment type="caution">
    <text evidence="2">The sequence shown here is derived from an EMBL/GenBank/DDBJ whole genome shotgun (WGS) entry which is preliminary data.</text>
</comment>
<dbReference type="AlphaFoldDB" id="A0A7H5CWD1"/>
<accession>A0A7H5CWD1</accession>
<dbReference type="RefSeq" id="WP_020903989.1">
    <property type="nucleotide sequence ID" value="NZ_CANUHX010000001.1"/>
</dbReference>
<protein>
    <recommendedName>
        <fullName evidence="4">ATPase</fullName>
    </recommendedName>
</protein>
<dbReference type="EMBL" id="VRMQ01000002">
    <property type="protein sequence ID" value="TXN16628.1"/>
    <property type="molecule type" value="Genomic_DNA"/>
</dbReference>
<proteinExistence type="predicted"/>
<evidence type="ECO:0008006" key="4">
    <source>
        <dbReference type="Google" id="ProtNLM"/>
    </source>
</evidence>
<organism evidence="2 3">
    <name type="scientific">Vibrio parahaemolyticus</name>
    <dbReference type="NCBI Taxonomy" id="670"/>
    <lineage>
        <taxon>Bacteria</taxon>
        <taxon>Pseudomonadati</taxon>
        <taxon>Pseudomonadota</taxon>
        <taxon>Gammaproteobacteria</taxon>
        <taxon>Vibrionales</taxon>
        <taxon>Vibrionaceae</taxon>
        <taxon>Vibrio</taxon>
    </lineage>
</organism>
<keyword evidence="1" id="KW-0732">Signal</keyword>
<evidence type="ECO:0000313" key="2">
    <source>
        <dbReference type="EMBL" id="TXN16628.1"/>
    </source>
</evidence>